<gene>
    <name evidence="1" type="ORF">T05_375</name>
</gene>
<evidence type="ECO:0000313" key="2">
    <source>
        <dbReference type="Proteomes" id="UP000055048"/>
    </source>
</evidence>
<evidence type="ECO:0000313" key="1">
    <source>
        <dbReference type="EMBL" id="KRX48908.1"/>
    </source>
</evidence>
<name>A0A0V0UC45_9BILA</name>
<dbReference type="AlphaFoldDB" id="A0A0V0UC45"/>
<dbReference type="EMBL" id="JYDJ01000022">
    <property type="protein sequence ID" value="KRX48908.1"/>
    <property type="molecule type" value="Genomic_DNA"/>
</dbReference>
<dbReference type="Proteomes" id="UP000055048">
    <property type="component" value="Unassembled WGS sequence"/>
</dbReference>
<proteinExistence type="predicted"/>
<accession>A0A0V0UC45</accession>
<reference evidence="1 2" key="1">
    <citation type="submission" date="2015-01" db="EMBL/GenBank/DDBJ databases">
        <title>Evolution of Trichinella species and genotypes.</title>
        <authorList>
            <person name="Korhonen P.K."/>
            <person name="Edoardo P."/>
            <person name="Giuseppe L.R."/>
            <person name="Gasser R.B."/>
        </authorList>
    </citation>
    <scope>NUCLEOTIDE SEQUENCE [LARGE SCALE GENOMIC DNA]</scope>
    <source>
        <strain evidence="1">ISS417</strain>
    </source>
</reference>
<organism evidence="1 2">
    <name type="scientific">Trichinella murrelli</name>
    <dbReference type="NCBI Taxonomy" id="144512"/>
    <lineage>
        <taxon>Eukaryota</taxon>
        <taxon>Metazoa</taxon>
        <taxon>Ecdysozoa</taxon>
        <taxon>Nematoda</taxon>
        <taxon>Enoplea</taxon>
        <taxon>Dorylaimia</taxon>
        <taxon>Trichinellida</taxon>
        <taxon>Trichinellidae</taxon>
        <taxon>Trichinella</taxon>
    </lineage>
</organism>
<protein>
    <submittedName>
        <fullName evidence="1">Uncharacterized protein</fullName>
    </submittedName>
</protein>
<sequence length="61" mass="7222">MKMQSEQKNLGRLQLSEMLNSKRSTTGRWKMVDFEINIQPFSPLYLFHLCLLGVGVMRKKY</sequence>
<keyword evidence="2" id="KW-1185">Reference proteome</keyword>
<comment type="caution">
    <text evidence="1">The sequence shown here is derived from an EMBL/GenBank/DDBJ whole genome shotgun (WGS) entry which is preliminary data.</text>
</comment>